<dbReference type="SUPFAM" id="SSF56436">
    <property type="entry name" value="C-type lectin-like"/>
    <property type="match status" value="1"/>
</dbReference>
<dbReference type="PANTHER" id="PTHR23150:SF19">
    <property type="entry name" value="FORMYLGLYCINE-GENERATING ENZYME"/>
    <property type="match status" value="1"/>
</dbReference>
<accession>A0ABS2JU65</accession>
<dbReference type="Gene3D" id="3.90.1580.10">
    <property type="entry name" value="paralog of FGE (formylglycine-generating enzyme)"/>
    <property type="match status" value="1"/>
</dbReference>
<keyword evidence="4" id="KW-1185">Reference proteome</keyword>
<gene>
    <name evidence="3" type="ORF">ISP20_10650</name>
</gene>
<dbReference type="InterPro" id="IPR016187">
    <property type="entry name" value="CTDL_fold"/>
</dbReference>
<comment type="caution">
    <text evidence="3">The sequence shown here is derived from an EMBL/GenBank/DDBJ whole genome shotgun (WGS) entry which is preliminary data.</text>
</comment>
<dbReference type="Pfam" id="PF03781">
    <property type="entry name" value="FGE-sulfatase"/>
    <property type="match status" value="1"/>
</dbReference>
<evidence type="ECO:0000259" key="2">
    <source>
        <dbReference type="Pfam" id="PF03781"/>
    </source>
</evidence>
<dbReference type="InterPro" id="IPR042095">
    <property type="entry name" value="SUMF_sf"/>
</dbReference>
<sequence>MRRFVALACWLGCLDVAAADYLPLPTAIFSSVLPADGKAAPASIAAFAMRTEPVTNAEYLDFVMTHPAWRRDRIPAVFADRTYLSHWESAESLGSKALPRQPVTQVSWFAAQAFCESEHARLPSWYEWEYAAAADGQRADARSDPAWRQRVLDWYGRPATTPLASIGGMPDVHGIRDLNGLVWEWVDDFNALLVSADSRDQGDADKAKFCGAGALSLQQKENYATLMRVAMLSALKASDTTRTLGFRCVREP</sequence>
<feature type="signal peptide" evidence="1">
    <location>
        <begin position="1"/>
        <end position="18"/>
    </location>
</feature>
<dbReference type="PANTHER" id="PTHR23150">
    <property type="entry name" value="SULFATASE MODIFYING FACTOR 1, 2"/>
    <property type="match status" value="1"/>
</dbReference>
<dbReference type="InterPro" id="IPR005532">
    <property type="entry name" value="SUMF_dom"/>
</dbReference>
<keyword evidence="1" id="KW-0732">Signal</keyword>
<dbReference type="EMBL" id="JADIKC010000004">
    <property type="protein sequence ID" value="MBM7121613.1"/>
    <property type="molecule type" value="Genomic_DNA"/>
</dbReference>
<feature type="chain" id="PRO_5047329170" evidence="1">
    <location>
        <begin position="19"/>
        <end position="252"/>
    </location>
</feature>
<name>A0ABS2JU65_9GAMM</name>
<dbReference type="InterPro" id="IPR051043">
    <property type="entry name" value="Sulfatase_Mod_Factor_Kinase"/>
</dbReference>
<reference evidence="3 4" key="1">
    <citation type="submission" date="2020-10" db="EMBL/GenBank/DDBJ databases">
        <title>Phylogeny of dyella-like bacteria.</title>
        <authorList>
            <person name="Fu J."/>
        </authorList>
    </citation>
    <scope>NUCLEOTIDE SEQUENCE [LARGE SCALE GENOMIC DNA]</scope>
    <source>
        <strain evidence="3 4">THG-B117</strain>
    </source>
</reference>
<protein>
    <submittedName>
        <fullName evidence="3">Formylglycine-generating enzyme family protein</fullName>
    </submittedName>
</protein>
<evidence type="ECO:0000313" key="4">
    <source>
        <dbReference type="Proteomes" id="UP001430065"/>
    </source>
</evidence>
<dbReference type="Proteomes" id="UP001430065">
    <property type="component" value="Unassembled WGS sequence"/>
</dbReference>
<evidence type="ECO:0000313" key="3">
    <source>
        <dbReference type="EMBL" id="MBM7121613.1"/>
    </source>
</evidence>
<organism evidence="3 4">
    <name type="scientific">Dyella kyungheensis</name>
    <dbReference type="NCBI Taxonomy" id="1242174"/>
    <lineage>
        <taxon>Bacteria</taxon>
        <taxon>Pseudomonadati</taxon>
        <taxon>Pseudomonadota</taxon>
        <taxon>Gammaproteobacteria</taxon>
        <taxon>Lysobacterales</taxon>
        <taxon>Rhodanobacteraceae</taxon>
        <taxon>Dyella</taxon>
    </lineage>
</organism>
<evidence type="ECO:0000256" key="1">
    <source>
        <dbReference type="SAM" id="SignalP"/>
    </source>
</evidence>
<feature type="domain" description="Sulfatase-modifying factor enzyme-like" evidence="2">
    <location>
        <begin position="40"/>
        <end position="250"/>
    </location>
</feature>
<proteinExistence type="predicted"/>